<dbReference type="Proteomes" id="UP000225706">
    <property type="component" value="Unassembled WGS sequence"/>
</dbReference>
<gene>
    <name evidence="3" type="primary">PINX1</name>
    <name evidence="3" type="ORF">AWC38_SpisGene11028</name>
</gene>
<dbReference type="AlphaFoldDB" id="A0A2B4S5R9"/>
<dbReference type="STRING" id="50429.A0A2B4S5R9"/>
<feature type="compositionally biased region" description="Basic and acidic residues" evidence="1">
    <location>
        <begin position="230"/>
        <end position="271"/>
    </location>
</feature>
<name>A0A2B4S5R9_STYPI</name>
<reference evidence="4" key="1">
    <citation type="journal article" date="2017" name="bioRxiv">
        <title>Comparative analysis of the genomes of Stylophora pistillata and Acropora digitifera provides evidence for extensive differences between species of corals.</title>
        <authorList>
            <person name="Voolstra C.R."/>
            <person name="Li Y."/>
            <person name="Liew Y.J."/>
            <person name="Baumgarten S."/>
            <person name="Zoccola D."/>
            <person name="Flot J.-F."/>
            <person name="Tambutte S."/>
            <person name="Allemand D."/>
            <person name="Aranda M."/>
        </authorList>
    </citation>
    <scope>NUCLEOTIDE SEQUENCE [LARGE SCALE GENOMIC DNA]</scope>
</reference>
<dbReference type="GO" id="GO:0005730">
    <property type="term" value="C:nucleolus"/>
    <property type="evidence" value="ECO:0007669"/>
    <property type="project" value="TreeGrafter"/>
</dbReference>
<dbReference type="Pfam" id="PF01585">
    <property type="entry name" value="G-patch"/>
    <property type="match status" value="1"/>
</dbReference>
<accession>A0A2B4S5R9</accession>
<proteinExistence type="predicted"/>
<dbReference type="OrthoDB" id="29523at2759"/>
<evidence type="ECO:0000256" key="1">
    <source>
        <dbReference type="SAM" id="MobiDB-lite"/>
    </source>
</evidence>
<dbReference type="EMBL" id="LSMT01000178">
    <property type="protein sequence ID" value="PFX24389.1"/>
    <property type="molecule type" value="Genomic_DNA"/>
</dbReference>
<feature type="compositionally biased region" description="Basic residues" evidence="1">
    <location>
        <begin position="204"/>
        <end position="216"/>
    </location>
</feature>
<protein>
    <submittedName>
        <fullName evidence="3">PIN2/TERF1-interacting telomerase inhibitor 1</fullName>
    </submittedName>
</protein>
<dbReference type="PANTHER" id="PTHR23149">
    <property type="entry name" value="G PATCH DOMAIN CONTAINING PROTEIN"/>
    <property type="match status" value="1"/>
</dbReference>
<dbReference type="PROSITE" id="PS50174">
    <property type="entry name" value="G_PATCH"/>
    <property type="match status" value="1"/>
</dbReference>
<sequence length="474" mass="53964">MLTKMGWENGKGLGAKEDGTKTHVKSVKRQNNLGLGAEKSHEDNWISHQVAFDDLLSQLNSHAENDNEEKSVKKEKSHEMEKKARQSRKRVFYNRFIQSKDLSSKSAEDMACILGQRSKSAPGTPQEQSEDEESDESTASCPPPSSHGVQTVNSGKSIQEYFEMKMKEMEAARERKQTVEARATREETVSGQDHGEEVGESEPKKKRKKESKRKRKQAIEDGELVNNEYFEMKMKEMEAARERKQTVEASATREETVSGQDHGEEVGESEPKKKRKKESKRKRKQAIEDGELVNNVRVLHSINVQCPAGKRKKNGAVEKTKSGSESECKPSKDRTEEKGKKKKTKEIFGETLEVDNSSLGRLDTAEGVRDKKKKSTKRSEKGIVGSENEDLEKLYEGERRSDKKDGSFSEDKSFNETIPEVEETNDKGNKRKKKDKDIVNSLGTVERMEDGKKKRKKVKKEKSRKKERGDQKHR</sequence>
<dbReference type="GO" id="GO:0010521">
    <property type="term" value="F:telomerase inhibitor activity"/>
    <property type="evidence" value="ECO:0007669"/>
    <property type="project" value="TreeGrafter"/>
</dbReference>
<feature type="domain" description="G-patch" evidence="2">
    <location>
        <begin position="1"/>
        <end position="40"/>
    </location>
</feature>
<dbReference type="SMART" id="SM00443">
    <property type="entry name" value="G_patch"/>
    <property type="match status" value="1"/>
</dbReference>
<evidence type="ECO:0000313" key="4">
    <source>
        <dbReference type="Proteomes" id="UP000225706"/>
    </source>
</evidence>
<feature type="compositionally biased region" description="Basic and acidic residues" evidence="1">
    <location>
        <begin position="63"/>
        <end position="84"/>
    </location>
</feature>
<feature type="compositionally biased region" description="Basic residues" evidence="1">
    <location>
        <begin position="272"/>
        <end position="284"/>
    </location>
</feature>
<dbReference type="GO" id="GO:0003676">
    <property type="term" value="F:nucleic acid binding"/>
    <property type="evidence" value="ECO:0007669"/>
    <property type="project" value="InterPro"/>
</dbReference>
<organism evidence="3 4">
    <name type="scientific">Stylophora pistillata</name>
    <name type="common">Smooth cauliflower coral</name>
    <dbReference type="NCBI Taxonomy" id="50429"/>
    <lineage>
        <taxon>Eukaryota</taxon>
        <taxon>Metazoa</taxon>
        <taxon>Cnidaria</taxon>
        <taxon>Anthozoa</taxon>
        <taxon>Hexacorallia</taxon>
        <taxon>Scleractinia</taxon>
        <taxon>Astrocoeniina</taxon>
        <taxon>Pocilloporidae</taxon>
        <taxon>Stylophora</taxon>
    </lineage>
</organism>
<evidence type="ECO:0000313" key="3">
    <source>
        <dbReference type="EMBL" id="PFX24389.1"/>
    </source>
</evidence>
<dbReference type="InterPro" id="IPR050656">
    <property type="entry name" value="PINX1"/>
</dbReference>
<feature type="compositionally biased region" description="Polar residues" evidence="1">
    <location>
        <begin position="147"/>
        <end position="157"/>
    </location>
</feature>
<dbReference type="InterPro" id="IPR000467">
    <property type="entry name" value="G_patch_dom"/>
</dbReference>
<feature type="region of interest" description="Disordered" evidence="1">
    <location>
        <begin position="1"/>
        <end position="36"/>
    </location>
</feature>
<feature type="compositionally biased region" description="Basic and acidic residues" evidence="1">
    <location>
        <begin position="162"/>
        <end position="203"/>
    </location>
</feature>
<feature type="region of interest" description="Disordered" evidence="1">
    <location>
        <begin position="102"/>
        <end position="474"/>
    </location>
</feature>
<feature type="compositionally biased region" description="Basic residues" evidence="1">
    <location>
        <begin position="453"/>
        <end position="466"/>
    </location>
</feature>
<feature type="compositionally biased region" description="Basic and acidic residues" evidence="1">
    <location>
        <begin position="391"/>
        <end position="414"/>
    </location>
</feature>
<comment type="caution">
    <text evidence="3">The sequence shown here is derived from an EMBL/GenBank/DDBJ whole genome shotgun (WGS) entry which is preliminary data.</text>
</comment>
<feature type="region of interest" description="Disordered" evidence="1">
    <location>
        <begin position="57"/>
        <end position="90"/>
    </location>
</feature>
<feature type="compositionally biased region" description="Basic and acidic residues" evidence="1">
    <location>
        <begin position="315"/>
        <end position="339"/>
    </location>
</feature>
<evidence type="ECO:0000259" key="2">
    <source>
        <dbReference type="PROSITE" id="PS50174"/>
    </source>
</evidence>
<keyword evidence="4" id="KW-1185">Reference proteome</keyword>
<dbReference type="PANTHER" id="PTHR23149:SF27">
    <property type="entry name" value="PIN2_TERF1-INTERACTING TELOMERASE INHIBITOR 1"/>
    <property type="match status" value="1"/>
</dbReference>